<keyword evidence="2" id="KW-1185">Reference proteome</keyword>
<gene>
    <name evidence="1" type="ORF">GCK32_015699</name>
</gene>
<reference evidence="1 2" key="1">
    <citation type="submission" date="2019-10" db="EMBL/GenBank/DDBJ databases">
        <title>Assembly and Annotation for the nematode Trichostrongylus colubriformis.</title>
        <authorList>
            <person name="Martin J."/>
        </authorList>
    </citation>
    <scope>NUCLEOTIDE SEQUENCE [LARGE SCALE GENOMIC DNA]</scope>
    <source>
        <strain evidence="1">G859</strain>
        <tissue evidence="1">Whole worm</tissue>
    </source>
</reference>
<evidence type="ECO:0000313" key="1">
    <source>
        <dbReference type="EMBL" id="KAK5977818.1"/>
    </source>
</evidence>
<dbReference type="AlphaFoldDB" id="A0AAN8FZT2"/>
<name>A0AAN8FZT2_TRICO</name>
<protein>
    <submittedName>
        <fullName evidence="1">Uncharacterized protein</fullName>
    </submittedName>
</protein>
<dbReference type="EMBL" id="WIXE01010141">
    <property type="protein sequence ID" value="KAK5977818.1"/>
    <property type="molecule type" value="Genomic_DNA"/>
</dbReference>
<accession>A0AAN8FZT2</accession>
<proteinExistence type="predicted"/>
<evidence type="ECO:0000313" key="2">
    <source>
        <dbReference type="Proteomes" id="UP001331761"/>
    </source>
</evidence>
<organism evidence="1 2">
    <name type="scientific">Trichostrongylus colubriformis</name>
    <name type="common">Black scour worm</name>
    <dbReference type="NCBI Taxonomy" id="6319"/>
    <lineage>
        <taxon>Eukaryota</taxon>
        <taxon>Metazoa</taxon>
        <taxon>Ecdysozoa</taxon>
        <taxon>Nematoda</taxon>
        <taxon>Chromadorea</taxon>
        <taxon>Rhabditida</taxon>
        <taxon>Rhabditina</taxon>
        <taxon>Rhabditomorpha</taxon>
        <taxon>Strongyloidea</taxon>
        <taxon>Trichostrongylidae</taxon>
        <taxon>Trichostrongylus</taxon>
    </lineage>
</organism>
<sequence length="76" mass="8839">MKTTEMPRGCRCFERFFWFFASFSHHVENSRRITLAVCRHAFLQTPRKHHAQTKTPVPFSSCGDGVALRTERGRAI</sequence>
<comment type="caution">
    <text evidence="1">The sequence shown here is derived from an EMBL/GenBank/DDBJ whole genome shotgun (WGS) entry which is preliminary data.</text>
</comment>
<dbReference type="Proteomes" id="UP001331761">
    <property type="component" value="Unassembled WGS sequence"/>
</dbReference>